<accession>A0A915KJM3</accession>
<proteinExistence type="predicted"/>
<reference evidence="2" key="1">
    <citation type="submission" date="2022-11" db="UniProtKB">
        <authorList>
            <consortium name="WormBaseParasite"/>
        </authorList>
    </citation>
    <scope>IDENTIFICATION</scope>
</reference>
<name>A0A915KJM3_ROMCU</name>
<evidence type="ECO:0000313" key="2">
    <source>
        <dbReference type="WBParaSite" id="nRc.2.0.1.t38064-RA"/>
    </source>
</evidence>
<dbReference type="AlphaFoldDB" id="A0A915KJM3"/>
<sequence length="59" mass="6117">MEQEILRDEANVTVENLIIEEGKVASWDGNSLISTLGDLGGCKANASHCVMADGVGVVG</sequence>
<dbReference type="Proteomes" id="UP000887565">
    <property type="component" value="Unplaced"/>
</dbReference>
<dbReference type="WBParaSite" id="nRc.2.0.1.t38064-RA">
    <property type="protein sequence ID" value="nRc.2.0.1.t38064-RA"/>
    <property type="gene ID" value="nRc.2.0.1.g38064"/>
</dbReference>
<organism evidence="1 2">
    <name type="scientific">Romanomermis culicivorax</name>
    <name type="common">Nematode worm</name>
    <dbReference type="NCBI Taxonomy" id="13658"/>
    <lineage>
        <taxon>Eukaryota</taxon>
        <taxon>Metazoa</taxon>
        <taxon>Ecdysozoa</taxon>
        <taxon>Nematoda</taxon>
        <taxon>Enoplea</taxon>
        <taxon>Dorylaimia</taxon>
        <taxon>Mermithida</taxon>
        <taxon>Mermithoidea</taxon>
        <taxon>Mermithidae</taxon>
        <taxon>Romanomermis</taxon>
    </lineage>
</organism>
<evidence type="ECO:0000313" key="1">
    <source>
        <dbReference type="Proteomes" id="UP000887565"/>
    </source>
</evidence>
<keyword evidence="1" id="KW-1185">Reference proteome</keyword>
<protein>
    <submittedName>
        <fullName evidence="2">Uncharacterized protein</fullName>
    </submittedName>
</protein>